<evidence type="ECO:0000259" key="5">
    <source>
        <dbReference type="PROSITE" id="PS50931"/>
    </source>
</evidence>
<evidence type="ECO:0000313" key="6">
    <source>
        <dbReference type="EMBL" id="TWF80385.1"/>
    </source>
</evidence>
<keyword evidence="2" id="KW-0805">Transcription regulation</keyword>
<dbReference type="SUPFAM" id="SSF46785">
    <property type="entry name" value="Winged helix' DNA-binding domain"/>
    <property type="match status" value="1"/>
</dbReference>
<dbReference type="PANTHER" id="PTHR30346">
    <property type="entry name" value="TRANSCRIPTIONAL DUAL REGULATOR HCAR-RELATED"/>
    <property type="match status" value="1"/>
</dbReference>
<gene>
    <name evidence="6" type="ORF">FHX44_116328</name>
</gene>
<dbReference type="Gene3D" id="3.40.190.10">
    <property type="entry name" value="Periplasmic binding protein-like II"/>
    <property type="match status" value="2"/>
</dbReference>
<dbReference type="Pfam" id="PF03466">
    <property type="entry name" value="LysR_substrate"/>
    <property type="match status" value="1"/>
</dbReference>
<name>A0A561SZX5_9PSEU</name>
<dbReference type="PANTHER" id="PTHR30346:SF0">
    <property type="entry name" value="HCA OPERON TRANSCRIPTIONAL ACTIVATOR HCAR"/>
    <property type="match status" value="1"/>
</dbReference>
<dbReference type="InterPro" id="IPR005119">
    <property type="entry name" value="LysR_subst-bd"/>
</dbReference>
<keyword evidence="7" id="KW-1185">Reference proteome</keyword>
<dbReference type="GO" id="GO:0003700">
    <property type="term" value="F:DNA-binding transcription factor activity"/>
    <property type="evidence" value="ECO:0007669"/>
    <property type="project" value="InterPro"/>
</dbReference>
<dbReference type="Proteomes" id="UP000321261">
    <property type="component" value="Unassembled WGS sequence"/>
</dbReference>
<keyword evidence="4" id="KW-0804">Transcription</keyword>
<evidence type="ECO:0000256" key="3">
    <source>
        <dbReference type="ARBA" id="ARBA00023125"/>
    </source>
</evidence>
<evidence type="ECO:0000256" key="1">
    <source>
        <dbReference type="ARBA" id="ARBA00009437"/>
    </source>
</evidence>
<dbReference type="PROSITE" id="PS50931">
    <property type="entry name" value="HTH_LYSR"/>
    <property type="match status" value="1"/>
</dbReference>
<feature type="domain" description="HTH lysR-type" evidence="5">
    <location>
        <begin position="4"/>
        <end position="62"/>
    </location>
</feature>
<dbReference type="InterPro" id="IPR036390">
    <property type="entry name" value="WH_DNA-bd_sf"/>
</dbReference>
<dbReference type="InterPro" id="IPR000847">
    <property type="entry name" value="LysR_HTH_N"/>
</dbReference>
<dbReference type="Gene3D" id="1.10.10.10">
    <property type="entry name" value="Winged helix-like DNA-binding domain superfamily/Winged helix DNA-binding domain"/>
    <property type="match status" value="1"/>
</dbReference>
<proteinExistence type="inferred from homology"/>
<evidence type="ECO:0000313" key="7">
    <source>
        <dbReference type="Proteomes" id="UP000321261"/>
    </source>
</evidence>
<sequence>MAAYTLRQLAYFVAVAEAGSISGAAATLHVTPTAVASAMTDLERVLRTQLMVRRKAHGVALTPTGAFLHERARTLLRDADELELAAASGGTELAGPLVLGCYVTIAPTIVPMLMEWIATHHPKVELTVVTGSQAELPQRLLAGALDLAIGYDIALPDGLESVLLYRTPAYVLLPDGHPLAAREVVPLDALADEPQILLDIPPAAQHTLLLFERAGVTPRIARRTSDFELTRSLVARGFGYAILIQRPAVDRTYEGLPVVVREITPASPSGGVRMIWPRGVRLSDRAAAMVAFATEHARDLDPRMRRQALGLR</sequence>
<dbReference type="InterPro" id="IPR036388">
    <property type="entry name" value="WH-like_DNA-bd_sf"/>
</dbReference>
<reference evidence="6 7" key="1">
    <citation type="submission" date="2019-06" db="EMBL/GenBank/DDBJ databases">
        <title>Sequencing the genomes of 1000 actinobacteria strains.</title>
        <authorList>
            <person name="Klenk H.-P."/>
        </authorList>
    </citation>
    <scope>NUCLEOTIDE SEQUENCE [LARGE SCALE GENOMIC DNA]</scope>
    <source>
        <strain evidence="6 7">DSM 45671</strain>
    </source>
</reference>
<comment type="caution">
    <text evidence="6">The sequence shown here is derived from an EMBL/GenBank/DDBJ whole genome shotgun (WGS) entry which is preliminary data.</text>
</comment>
<dbReference type="OrthoDB" id="3461141at2"/>
<dbReference type="Pfam" id="PF00126">
    <property type="entry name" value="HTH_1"/>
    <property type="match status" value="1"/>
</dbReference>
<organism evidence="6 7">
    <name type="scientific">Pseudonocardia hierapolitana</name>
    <dbReference type="NCBI Taxonomy" id="1128676"/>
    <lineage>
        <taxon>Bacteria</taxon>
        <taxon>Bacillati</taxon>
        <taxon>Actinomycetota</taxon>
        <taxon>Actinomycetes</taxon>
        <taxon>Pseudonocardiales</taxon>
        <taxon>Pseudonocardiaceae</taxon>
        <taxon>Pseudonocardia</taxon>
    </lineage>
</organism>
<accession>A0A561SZX5</accession>
<protein>
    <submittedName>
        <fullName evidence="6">LysR family transcriptional regulator</fullName>
    </submittedName>
</protein>
<dbReference type="AlphaFoldDB" id="A0A561SZX5"/>
<dbReference type="SUPFAM" id="SSF53850">
    <property type="entry name" value="Periplasmic binding protein-like II"/>
    <property type="match status" value="1"/>
</dbReference>
<dbReference type="EMBL" id="VIWU01000001">
    <property type="protein sequence ID" value="TWF80385.1"/>
    <property type="molecule type" value="Genomic_DNA"/>
</dbReference>
<keyword evidence="3" id="KW-0238">DNA-binding</keyword>
<evidence type="ECO:0000256" key="2">
    <source>
        <dbReference type="ARBA" id="ARBA00023015"/>
    </source>
</evidence>
<comment type="similarity">
    <text evidence="1">Belongs to the LysR transcriptional regulatory family.</text>
</comment>
<dbReference type="GO" id="GO:0003677">
    <property type="term" value="F:DNA binding"/>
    <property type="evidence" value="ECO:0007669"/>
    <property type="project" value="UniProtKB-KW"/>
</dbReference>
<evidence type="ECO:0000256" key="4">
    <source>
        <dbReference type="ARBA" id="ARBA00023163"/>
    </source>
</evidence>
<dbReference type="GO" id="GO:0032993">
    <property type="term" value="C:protein-DNA complex"/>
    <property type="evidence" value="ECO:0007669"/>
    <property type="project" value="TreeGrafter"/>
</dbReference>
<dbReference type="RefSeq" id="WP_147259067.1">
    <property type="nucleotide sequence ID" value="NZ_VIWU01000001.1"/>
</dbReference>